<dbReference type="InterPro" id="IPR003492">
    <property type="entry name" value="Battenin_disease_Cln3"/>
</dbReference>
<dbReference type="InterPro" id="IPR029058">
    <property type="entry name" value="AB_hydrolase_fold"/>
</dbReference>
<dbReference type="PANTHER" id="PTHR45792">
    <property type="entry name" value="DIACYLGLYCEROL LIPASE HOMOLOG-RELATED"/>
    <property type="match status" value="1"/>
</dbReference>
<evidence type="ECO:0000256" key="12">
    <source>
        <dbReference type="ARBA" id="ARBA00023098"/>
    </source>
</evidence>
<feature type="region of interest" description="Disordered" evidence="16">
    <location>
        <begin position="978"/>
        <end position="999"/>
    </location>
</feature>
<evidence type="ECO:0000256" key="4">
    <source>
        <dbReference type="ARBA" id="ARBA00022553"/>
    </source>
</evidence>
<feature type="compositionally biased region" description="Polar residues" evidence="16">
    <location>
        <begin position="283"/>
        <end position="298"/>
    </location>
</feature>
<feature type="compositionally biased region" description="Basic and acidic residues" evidence="16">
    <location>
        <begin position="986"/>
        <end position="995"/>
    </location>
</feature>
<evidence type="ECO:0000256" key="10">
    <source>
        <dbReference type="ARBA" id="ARBA00022963"/>
    </source>
</evidence>
<feature type="region of interest" description="Disordered" evidence="16">
    <location>
        <begin position="1046"/>
        <end position="1065"/>
    </location>
</feature>
<dbReference type="Pfam" id="PF02487">
    <property type="entry name" value="CLN3"/>
    <property type="match status" value="1"/>
</dbReference>
<keyword evidence="20" id="KW-1185">Reference proteome</keyword>
<dbReference type="PROSITE" id="PS00061">
    <property type="entry name" value="ADH_SHORT"/>
    <property type="match status" value="1"/>
</dbReference>
<keyword evidence="4" id="KW-0597">Phosphoprotein</keyword>
<keyword evidence="9" id="KW-0521">NADP</keyword>
<comment type="cofactor">
    <cofactor evidence="1">
        <name>Ca(2+)</name>
        <dbReference type="ChEBI" id="CHEBI:29108"/>
    </cofactor>
</comment>
<dbReference type="OrthoDB" id="438440at2759"/>
<dbReference type="InterPro" id="IPR002347">
    <property type="entry name" value="SDR_fam"/>
</dbReference>
<sequence length="2145" mass="229310">MQSIQEKQTVILTGASQGLGFATLEILLKAGVNVVALQRTESARLTSLADTYPGVLIISKGDVSKDEDNKASPAAVEVAMQSFGRLDALILNAGQMGPLAPVSALGGPALEGVKELFEVNFFSLISIISHALPYLRQREGKAGLAQDQPAGRIVLVSSGAATGGVTGWAAYNASKAAMNSLGRTLGNEEKEVVTVSVRPGTPNTDMQTKIRELAFFDLAGGSVMSASDHARFMGLHERGELLPPHEPGGVLAGLALAAPPSMSGTFVNWNDEEPKALQLKPAHTTTNEAESRLTTQLPSDRDAATVDAVSADDGDSTLTTTAAVAAKDGAAAQYPPAIYVVILSAALDLVDQASTPKGIILLVNITPALLVKIGWPYFVHGAPRYGRRVAWCSLLSFIGILIVATSHSLLPRLCGIAIASFSSGLGEMTYLQKSTLYGSLSLPGRGQEDYGGTAVGWFSSGTGAAGIGGAGLWGTRGAEADLLDDDQILPVCMAASYFLLLPRLSVFAAITQSFSSNDRAVSNAPYSALAATDDSEDAGPEDGDVMSPLVGADAAESDTEELLETRIQATLPSLTTREKIELAKPLFKRYMIPLFFVYLAEYTINSGVAPTLLYEVPTKQDAPLLYQTFVFVSRSSLSILHLPPLPLALLPLPTILQVAILVVTTFESATSFLVALFGEHGATWCMALRVCCEGLCGGAAYVNAFHRLATDSGEDQDDDDDELAEEEEIAGLGKSKARKDQEKEFQISSVGLREDGHSARSFASLVDAHNTAHALVPALGNATGQPGAAESVRALAAPLAQSIARSRISSAPTLLPAHLAQLVTALSLAARVSLRASALFIEAIVETLQRGTATGLGVTRRALIAAVGSARALHYVKQGLDWSGRAEDGTKIEDAFLQVLDKYTNLGIYLIHHTFTLAELFTMSGFYLTLNTIQTGFHAAEESVRMFDSILGSNESSRALSSIITLVRTELTREDSRFGPTGLLAEQDRETEEKQHKKGTISSLTALTKALTAFACLQMATHRRTLRELKQRVVYDCTVVIDRQENTVPSQQEQDAPSTSADLQSATAPLLRSPLVDPTPNFAGKYAGPPNPPRRGYSATLSPMSPLDALPNEDETPRPLGTHRRTSSATSMITPAYSPGLAGPLPRSTSFGHRTFDDHILTDVRGKVESRTASIRMRSRDSSMPSSPSRSRRTSVAFDLAGLGLSMTAERPRNDRDADAIFDARPESEVTEKLSRLCGSPITSRSRAASHGGHLYDEEQIIQDLGDDSCMSCDEEVDMTGDNVESLPPEVQAILDELEAQYAAADRSTASPSSLGAATYCVDPVYSSGTHVVQTAGGDYSFEIEIEETVTTMTTTVRTIEQVGEDKVVRRETKPRLNRKQLEADSGSDPPGGSSARMDVDDVDDAGDEYDWIEIPSRRSSKSPRRPQPGGQDSEGHGAAAESGSTIDYGKRDTPKLQIVLSSMTSKLSHRQRTVRRVTPELPGASIVKSLELRPKISGQAVQKRRPAGPSTETSGRSDIELAVPILPASSPPLPRGKAKSVLRALRKPFRNEKGSSSRGSGATTPVSPSPRPAIAMDDGTRTSNLPMAQDDFDHRRMTSTDATGPSQPAPLSPQAPTFAASPNDEPPPAQRPDRPRHSASMHTLRSTLTTTCREASLPTGVPEPKSGNFPHQHLVSNLQHFARYSSAAYGQSFLRIFGIAKHEFKFPHTEIHANNHAFAHHVGIHVEDILLSSFTDPGPTFETDKISQIVNYVAVDHSVKAVVLACRGSLGLADILTDLTCSYEPIPIPDGDPDGTYYVHSGMYCSSTTLQRGTVHDVIADALAKYPEYGLVLCGHSLGGGVASLLSILWSTPAPAFRQHVDGLGGPKRAVDDFPPISTPFVTSFASGLPPGRPISCYTYGVPCVASPDLVAYCRGLVISTVHNYDIVPTLSLGVLRDFKSMAVGFYAEQGLCEEIVGRVIGLYRGTSPTPGVSSSDRPTPGRFPSSPDSETQPHKLDSATDPADESRDVALSTDELRAGRGTNKAVEPAYRDPNLLGSDLIASDVELSNWLWSLRTTIRASSDNEKLYPPGTVYVVENYGVFIAGDSSSALPHPRREGRRVLLRAIDDVERRFSEPVFSRTMLSDHSPAAYEINCDLLAAAVM</sequence>
<feature type="region of interest" description="Disordered" evidence="16">
    <location>
        <begin position="1498"/>
        <end position="1642"/>
    </location>
</feature>
<evidence type="ECO:0000256" key="2">
    <source>
        <dbReference type="ARBA" id="ARBA00004651"/>
    </source>
</evidence>
<keyword evidence="13 17" id="KW-0472">Membrane</keyword>
<dbReference type="EMBL" id="PUHQ01000014">
    <property type="protein sequence ID" value="KAG0664415.1"/>
    <property type="molecule type" value="Genomic_DNA"/>
</dbReference>
<organism evidence="19 20">
    <name type="scientific">Rhodotorula mucilaginosa</name>
    <name type="common">Yeast</name>
    <name type="synonym">Rhodotorula rubra</name>
    <dbReference type="NCBI Taxonomy" id="5537"/>
    <lineage>
        <taxon>Eukaryota</taxon>
        <taxon>Fungi</taxon>
        <taxon>Dikarya</taxon>
        <taxon>Basidiomycota</taxon>
        <taxon>Pucciniomycotina</taxon>
        <taxon>Microbotryomycetes</taxon>
        <taxon>Sporidiobolales</taxon>
        <taxon>Sporidiobolaceae</taxon>
        <taxon>Rhodotorula</taxon>
    </lineage>
</organism>
<dbReference type="InterPro" id="IPR020904">
    <property type="entry name" value="Sc_DH/Rdtase_CS"/>
</dbReference>
<feature type="domain" description="Fungal lipase-type" evidence="18">
    <location>
        <begin position="1764"/>
        <end position="1850"/>
    </location>
</feature>
<feature type="region of interest" description="Disordered" evidence="16">
    <location>
        <begin position="1969"/>
        <end position="2027"/>
    </location>
</feature>
<evidence type="ECO:0000259" key="18">
    <source>
        <dbReference type="Pfam" id="PF01764"/>
    </source>
</evidence>
<dbReference type="CDD" id="cd00519">
    <property type="entry name" value="Lipase_3"/>
    <property type="match status" value="1"/>
</dbReference>
<evidence type="ECO:0000256" key="3">
    <source>
        <dbReference type="ARBA" id="ARBA00022475"/>
    </source>
</evidence>
<evidence type="ECO:0000313" key="20">
    <source>
        <dbReference type="Proteomes" id="UP000777482"/>
    </source>
</evidence>
<dbReference type="PANTHER" id="PTHR45792:SF7">
    <property type="entry name" value="PUTATIVE (AFU_ORTHOLOGUE AFUA_6G02710)-RELATED"/>
    <property type="match status" value="1"/>
</dbReference>
<keyword evidence="12" id="KW-0443">Lipid metabolism</keyword>
<dbReference type="GO" id="GO:0005886">
    <property type="term" value="C:plasma membrane"/>
    <property type="evidence" value="ECO:0007669"/>
    <property type="project" value="UniProtKB-SubCell"/>
</dbReference>
<feature type="region of interest" description="Disordered" evidence="16">
    <location>
        <begin position="1366"/>
        <end position="1453"/>
    </location>
</feature>
<evidence type="ECO:0000256" key="5">
    <source>
        <dbReference type="ARBA" id="ARBA00022692"/>
    </source>
</evidence>
<keyword evidence="5 17" id="KW-0812">Transmembrane</keyword>
<feature type="compositionally biased region" description="Basic residues" evidence="16">
    <location>
        <begin position="1537"/>
        <end position="1549"/>
    </location>
</feature>
<dbReference type="GO" id="GO:0046872">
    <property type="term" value="F:metal ion binding"/>
    <property type="evidence" value="ECO:0007669"/>
    <property type="project" value="UniProtKB-KW"/>
</dbReference>
<feature type="region of interest" description="Disordered" evidence="16">
    <location>
        <begin position="1073"/>
        <end position="1128"/>
    </location>
</feature>
<feature type="region of interest" description="Disordered" evidence="16">
    <location>
        <begin position="1171"/>
        <end position="1194"/>
    </location>
</feature>
<evidence type="ECO:0000256" key="14">
    <source>
        <dbReference type="ARBA" id="ARBA00024531"/>
    </source>
</evidence>
<evidence type="ECO:0000256" key="17">
    <source>
        <dbReference type="SAM" id="Phobius"/>
    </source>
</evidence>
<keyword evidence="6" id="KW-0479">Metal-binding</keyword>
<keyword evidence="8" id="KW-0106">Calcium</keyword>
<feature type="transmembrane region" description="Helical" evidence="17">
    <location>
        <begin position="359"/>
        <end position="378"/>
    </location>
</feature>
<dbReference type="InterPro" id="IPR002921">
    <property type="entry name" value="Fungal_lipase-type"/>
</dbReference>
<name>A0A9P6W6W4_RHOMI</name>
<dbReference type="Gene3D" id="3.40.50.720">
    <property type="entry name" value="NAD(P)-binding Rossmann-like Domain"/>
    <property type="match status" value="1"/>
</dbReference>
<dbReference type="InterPro" id="IPR036291">
    <property type="entry name" value="NAD(P)-bd_dom_sf"/>
</dbReference>
<reference evidence="19 20" key="1">
    <citation type="submission" date="2020-11" db="EMBL/GenBank/DDBJ databases">
        <title>Kefir isolates.</title>
        <authorList>
            <person name="Marcisauskas S."/>
            <person name="Kim Y."/>
            <person name="Blasche S."/>
        </authorList>
    </citation>
    <scope>NUCLEOTIDE SEQUENCE [LARGE SCALE GENOMIC DNA]</scope>
    <source>
        <strain evidence="19 20">KR</strain>
    </source>
</reference>
<evidence type="ECO:0000256" key="7">
    <source>
        <dbReference type="ARBA" id="ARBA00022801"/>
    </source>
</evidence>
<feature type="compositionally biased region" description="Basic and acidic residues" evidence="16">
    <location>
        <begin position="1993"/>
        <end position="2020"/>
    </location>
</feature>
<keyword evidence="11 17" id="KW-1133">Transmembrane helix</keyword>
<dbReference type="Pfam" id="PF01764">
    <property type="entry name" value="Lipase_3"/>
    <property type="match status" value="1"/>
</dbReference>
<feature type="compositionally biased region" description="Polar residues" evidence="16">
    <location>
        <begin position="1969"/>
        <end position="1979"/>
    </location>
</feature>
<evidence type="ECO:0000256" key="9">
    <source>
        <dbReference type="ARBA" id="ARBA00022857"/>
    </source>
</evidence>
<dbReference type="Proteomes" id="UP000777482">
    <property type="component" value="Unassembled WGS sequence"/>
</dbReference>
<evidence type="ECO:0000256" key="8">
    <source>
        <dbReference type="ARBA" id="ARBA00022837"/>
    </source>
</evidence>
<accession>A0A9P6W6W4</accession>
<evidence type="ECO:0000256" key="6">
    <source>
        <dbReference type="ARBA" id="ARBA00022723"/>
    </source>
</evidence>
<dbReference type="SUPFAM" id="SSF53474">
    <property type="entry name" value="alpha/beta-Hydrolases"/>
    <property type="match status" value="1"/>
</dbReference>
<dbReference type="GO" id="GO:0046340">
    <property type="term" value="P:diacylglycerol catabolic process"/>
    <property type="evidence" value="ECO:0007669"/>
    <property type="project" value="TreeGrafter"/>
</dbReference>
<comment type="subcellular location">
    <subcellularLocation>
        <location evidence="2">Cell membrane</location>
        <topology evidence="2">Multi-pass membrane protein</topology>
    </subcellularLocation>
</comment>
<keyword evidence="10" id="KW-0442">Lipid degradation</keyword>
<proteinExistence type="predicted"/>
<comment type="catalytic activity">
    <reaction evidence="14">
        <text>a 1,2-diacyl-sn-glycerol + H2O = a 2-acylglycerol + a fatty acid + H(+)</text>
        <dbReference type="Rhea" id="RHEA:33275"/>
        <dbReference type="ChEBI" id="CHEBI:15377"/>
        <dbReference type="ChEBI" id="CHEBI:15378"/>
        <dbReference type="ChEBI" id="CHEBI:17389"/>
        <dbReference type="ChEBI" id="CHEBI:17815"/>
        <dbReference type="ChEBI" id="CHEBI:28868"/>
        <dbReference type="EC" id="3.1.1.116"/>
    </reaction>
    <physiologicalReaction direction="left-to-right" evidence="14">
        <dbReference type="Rhea" id="RHEA:33276"/>
    </physiologicalReaction>
</comment>
<dbReference type="EC" id="3.1.1.116" evidence="15"/>
<feature type="compositionally biased region" description="Polar residues" evidence="16">
    <location>
        <begin position="1557"/>
        <end position="1567"/>
    </location>
</feature>
<dbReference type="Gene3D" id="3.40.50.1820">
    <property type="entry name" value="alpha/beta hydrolase"/>
    <property type="match status" value="1"/>
</dbReference>
<evidence type="ECO:0000256" key="11">
    <source>
        <dbReference type="ARBA" id="ARBA00022989"/>
    </source>
</evidence>
<feature type="region of interest" description="Disordered" evidence="16">
    <location>
        <begin position="282"/>
        <end position="302"/>
    </location>
</feature>
<dbReference type="InterPro" id="IPR052214">
    <property type="entry name" value="DAG_Lipase-Related"/>
</dbReference>
<dbReference type="SUPFAM" id="SSF51735">
    <property type="entry name" value="NAD(P)-binding Rossmann-fold domains"/>
    <property type="match status" value="1"/>
</dbReference>
<feature type="transmembrane region" description="Helical" evidence="17">
    <location>
        <begin position="390"/>
        <end position="410"/>
    </location>
</feature>
<dbReference type="GO" id="GO:0019369">
    <property type="term" value="P:arachidonate metabolic process"/>
    <property type="evidence" value="ECO:0007669"/>
    <property type="project" value="TreeGrafter"/>
</dbReference>
<evidence type="ECO:0000256" key="13">
    <source>
        <dbReference type="ARBA" id="ARBA00023136"/>
    </source>
</evidence>
<evidence type="ECO:0000313" key="19">
    <source>
        <dbReference type="EMBL" id="KAG0664415.1"/>
    </source>
</evidence>
<gene>
    <name evidence="19" type="ORF">C6P46_001460</name>
</gene>
<feature type="compositionally biased region" description="Basic and acidic residues" evidence="16">
    <location>
        <begin position="1366"/>
        <end position="1383"/>
    </location>
</feature>
<evidence type="ECO:0000256" key="1">
    <source>
        <dbReference type="ARBA" id="ARBA00001913"/>
    </source>
</evidence>
<evidence type="ECO:0000256" key="16">
    <source>
        <dbReference type="SAM" id="MobiDB-lite"/>
    </source>
</evidence>
<dbReference type="Pfam" id="PF00106">
    <property type="entry name" value="adh_short"/>
    <property type="match status" value="1"/>
</dbReference>
<keyword evidence="7" id="KW-0378">Hydrolase</keyword>
<comment type="caution">
    <text evidence="19">The sequence shown here is derived from an EMBL/GenBank/DDBJ whole genome shotgun (WGS) entry which is preliminary data.</text>
</comment>
<keyword evidence="3" id="KW-1003">Cell membrane</keyword>
<feature type="compositionally biased region" description="Acidic residues" evidence="16">
    <location>
        <begin position="1401"/>
        <end position="1412"/>
    </location>
</feature>
<protein>
    <recommendedName>
        <fullName evidence="15">sn-1-specific diacylglycerol lipase</fullName>
        <ecNumber evidence="15">3.1.1.116</ecNumber>
    </recommendedName>
</protein>
<feature type="region of interest" description="Disordered" evidence="16">
    <location>
        <begin position="1232"/>
        <end position="1252"/>
    </location>
</feature>
<feature type="compositionally biased region" description="Low complexity" evidence="16">
    <location>
        <begin position="1385"/>
        <end position="1395"/>
    </location>
</feature>
<dbReference type="GO" id="GO:0016298">
    <property type="term" value="F:lipase activity"/>
    <property type="evidence" value="ECO:0007669"/>
    <property type="project" value="TreeGrafter"/>
</dbReference>
<evidence type="ECO:0000256" key="15">
    <source>
        <dbReference type="ARBA" id="ARBA00026104"/>
    </source>
</evidence>
<dbReference type="PRINTS" id="PR01315">
    <property type="entry name" value="BATTENIN"/>
</dbReference>